<dbReference type="AlphaFoldDB" id="A0ABD1RDX3"/>
<evidence type="ECO:0000313" key="3">
    <source>
        <dbReference type="EMBL" id="KAL2486621.1"/>
    </source>
</evidence>
<evidence type="ECO:0000256" key="1">
    <source>
        <dbReference type="SAM" id="MobiDB-lite"/>
    </source>
</evidence>
<organism evidence="3 4">
    <name type="scientific">Abeliophyllum distichum</name>
    <dbReference type="NCBI Taxonomy" id="126358"/>
    <lineage>
        <taxon>Eukaryota</taxon>
        <taxon>Viridiplantae</taxon>
        <taxon>Streptophyta</taxon>
        <taxon>Embryophyta</taxon>
        <taxon>Tracheophyta</taxon>
        <taxon>Spermatophyta</taxon>
        <taxon>Magnoliopsida</taxon>
        <taxon>eudicotyledons</taxon>
        <taxon>Gunneridae</taxon>
        <taxon>Pentapetalae</taxon>
        <taxon>asterids</taxon>
        <taxon>lamiids</taxon>
        <taxon>Lamiales</taxon>
        <taxon>Oleaceae</taxon>
        <taxon>Forsythieae</taxon>
        <taxon>Abeliophyllum</taxon>
    </lineage>
</organism>
<dbReference type="Pfam" id="PF20167">
    <property type="entry name" value="Transposase_32"/>
    <property type="match status" value="1"/>
</dbReference>
<sequence>MVSKRQRSERPPSPSSEDEAPSIENWIDKCPIHIGKNVDLVSFTFDASYFHMEDLFVAMGWVSILTLDDKAYPNITKEFYQDMIYSPETGITCMVRNKRIKITQDLIRSILHLENCDIRVYSSKTTPHLEGYNPIEVCSRVTGKHFEEVTRLSTNQLTLSCCVLYNIISHILVPRKGHLDEVNHFYVFLLNSILVGCKLDFPFIMLNHMNTVHRHHQPMALPYGMILTKIFQHLEVSFHDEVVLSPKPTDTINIRTLRRMKIVKENEQWVVKSKGFDDELGPSTLPFEGGEDMDEDEDDPPTRLRSHRPLSSTSGSTFIDDHFNLLNRRIDSLTSSVEGLQHMAENLLHTMGTLQ</sequence>
<feature type="compositionally biased region" description="Acidic residues" evidence="1">
    <location>
        <begin position="289"/>
        <end position="299"/>
    </location>
</feature>
<reference evidence="4" key="1">
    <citation type="submission" date="2024-07" db="EMBL/GenBank/DDBJ databases">
        <title>Two chromosome-level genome assemblies of Korean endemic species Abeliophyllum distichum and Forsythia ovata (Oleaceae).</title>
        <authorList>
            <person name="Jang H."/>
        </authorList>
    </citation>
    <scope>NUCLEOTIDE SEQUENCE [LARGE SCALE GENOMIC DNA]</scope>
</reference>
<proteinExistence type="predicted"/>
<dbReference type="EMBL" id="JBFOLK010000009">
    <property type="protein sequence ID" value="KAL2486621.1"/>
    <property type="molecule type" value="Genomic_DNA"/>
</dbReference>
<comment type="caution">
    <text evidence="3">The sequence shown here is derived from an EMBL/GenBank/DDBJ whole genome shotgun (WGS) entry which is preliminary data.</text>
</comment>
<accession>A0ABD1RDX3</accession>
<dbReference type="Proteomes" id="UP001604336">
    <property type="component" value="Unassembled WGS sequence"/>
</dbReference>
<feature type="region of interest" description="Disordered" evidence="1">
    <location>
        <begin position="280"/>
        <end position="313"/>
    </location>
</feature>
<gene>
    <name evidence="3" type="ORF">Adt_31377</name>
</gene>
<protein>
    <recommendedName>
        <fullName evidence="2">Putative plant transposon protein domain-containing protein</fullName>
    </recommendedName>
</protein>
<name>A0ABD1RDX3_9LAMI</name>
<feature type="region of interest" description="Disordered" evidence="1">
    <location>
        <begin position="1"/>
        <end position="21"/>
    </location>
</feature>
<feature type="compositionally biased region" description="Basic and acidic residues" evidence="1">
    <location>
        <begin position="1"/>
        <end position="10"/>
    </location>
</feature>
<feature type="domain" description="Putative plant transposon protein" evidence="2">
    <location>
        <begin position="59"/>
        <end position="236"/>
    </location>
</feature>
<keyword evidence="4" id="KW-1185">Reference proteome</keyword>
<evidence type="ECO:0000259" key="2">
    <source>
        <dbReference type="Pfam" id="PF20167"/>
    </source>
</evidence>
<evidence type="ECO:0000313" key="4">
    <source>
        <dbReference type="Proteomes" id="UP001604336"/>
    </source>
</evidence>
<dbReference type="InterPro" id="IPR046796">
    <property type="entry name" value="Transposase_32_dom"/>
</dbReference>